<dbReference type="PANTHER" id="PTHR47683:SF2">
    <property type="entry name" value="RNA-BINDING S4 DOMAIN-CONTAINING PROTEIN"/>
    <property type="match status" value="1"/>
</dbReference>
<protein>
    <recommendedName>
        <fullName evidence="5">Dual-specificity RNA pseudouridine synthase RluF</fullName>
        <ecNumber evidence="4">5.4.99.21</ecNumber>
    </recommendedName>
    <alternativeName>
        <fullName evidence="7">23S rRNA pseudouridine(2604) synthase</fullName>
    </alternativeName>
    <alternativeName>
        <fullName evidence="9">Ribosomal large subunit pseudouridine synthase F</fullName>
    </alternativeName>
    <alternativeName>
        <fullName evidence="8">rRNA pseudouridylate synthase F</fullName>
    </alternativeName>
    <alternativeName>
        <fullName evidence="10">rRNA-uridine isomerase F</fullName>
    </alternativeName>
    <alternativeName>
        <fullName evidence="6">tRNA(Tyr) pseudouridine(35) synthase</fullName>
    </alternativeName>
</protein>
<comment type="catalytic activity">
    <reaction evidence="3">
        <text>uridine(2604) in 23S rRNA = pseudouridine(2604) in 23S rRNA</text>
        <dbReference type="Rhea" id="RHEA:38875"/>
        <dbReference type="Rhea" id="RHEA-COMP:10093"/>
        <dbReference type="Rhea" id="RHEA-COMP:10094"/>
        <dbReference type="ChEBI" id="CHEBI:65314"/>
        <dbReference type="ChEBI" id="CHEBI:65315"/>
        <dbReference type="EC" id="5.4.99.21"/>
    </reaction>
</comment>
<evidence type="ECO:0000256" key="3">
    <source>
        <dbReference type="ARBA" id="ARBA00036535"/>
    </source>
</evidence>
<evidence type="ECO:0000256" key="4">
    <source>
        <dbReference type="ARBA" id="ARBA00038922"/>
    </source>
</evidence>
<evidence type="ECO:0000256" key="1">
    <source>
        <dbReference type="ARBA" id="ARBA00023235"/>
    </source>
</evidence>
<accession>A0A7X4VXK4</accession>
<dbReference type="PANTHER" id="PTHR47683">
    <property type="entry name" value="PSEUDOURIDINE SYNTHASE FAMILY PROTEIN-RELATED"/>
    <property type="match status" value="1"/>
</dbReference>
<dbReference type="CDD" id="cd00165">
    <property type="entry name" value="S4"/>
    <property type="match status" value="1"/>
</dbReference>
<organism evidence="13 14">
    <name type="scientific">Halomonas icarae</name>
    <dbReference type="NCBI Taxonomy" id="2691040"/>
    <lineage>
        <taxon>Bacteria</taxon>
        <taxon>Pseudomonadati</taxon>
        <taxon>Pseudomonadota</taxon>
        <taxon>Gammaproteobacteria</taxon>
        <taxon>Oceanospirillales</taxon>
        <taxon>Halomonadaceae</taxon>
        <taxon>Halomonas</taxon>
    </lineage>
</organism>
<dbReference type="SMART" id="SM00363">
    <property type="entry name" value="S4"/>
    <property type="match status" value="1"/>
</dbReference>
<evidence type="ECO:0000256" key="11">
    <source>
        <dbReference type="PROSITE-ProRule" id="PRU00182"/>
    </source>
</evidence>
<keyword evidence="1" id="KW-0413">Isomerase</keyword>
<dbReference type="SUPFAM" id="SSF55174">
    <property type="entry name" value="Alpha-L RNA-binding motif"/>
    <property type="match status" value="1"/>
</dbReference>
<dbReference type="RefSeq" id="WP_161422547.1">
    <property type="nucleotide sequence ID" value="NZ_JARWMY010000003.1"/>
</dbReference>
<dbReference type="InterPro" id="IPR050343">
    <property type="entry name" value="RsuA_PseudoU_synthase"/>
</dbReference>
<dbReference type="InterPro" id="IPR042092">
    <property type="entry name" value="PsdUridine_s_RsuA/RluB/E/F_cat"/>
</dbReference>
<evidence type="ECO:0000256" key="5">
    <source>
        <dbReference type="ARBA" id="ARBA00039989"/>
    </source>
</evidence>
<keyword evidence="11" id="KW-0694">RNA-binding</keyword>
<evidence type="ECO:0000256" key="6">
    <source>
        <dbReference type="ARBA" id="ARBA00041420"/>
    </source>
</evidence>
<evidence type="ECO:0000256" key="10">
    <source>
        <dbReference type="ARBA" id="ARBA00043147"/>
    </source>
</evidence>
<dbReference type="InterPro" id="IPR020094">
    <property type="entry name" value="TruA/RsuA/RluB/E/F_N"/>
</dbReference>
<dbReference type="InterPro" id="IPR002942">
    <property type="entry name" value="S4_RNA-bd"/>
</dbReference>
<dbReference type="EC" id="5.4.99.21" evidence="4"/>
<dbReference type="PROSITE" id="PS50889">
    <property type="entry name" value="S4"/>
    <property type="match status" value="1"/>
</dbReference>
<feature type="domain" description="RNA-binding S4" evidence="12">
    <location>
        <begin position="8"/>
        <end position="70"/>
    </location>
</feature>
<dbReference type="GO" id="GO:0003723">
    <property type="term" value="F:RNA binding"/>
    <property type="evidence" value="ECO:0007669"/>
    <property type="project" value="UniProtKB-KW"/>
</dbReference>
<evidence type="ECO:0000256" key="8">
    <source>
        <dbReference type="ARBA" id="ARBA00042843"/>
    </source>
</evidence>
<dbReference type="Pfam" id="PF01479">
    <property type="entry name" value="S4"/>
    <property type="match status" value="1"/>
</dbReference>
<evidence type="ECO:0000256" key="9">
    <source>
        <dbReference type="ARBA" id="ARBA00042890"/>
    </source>
</evidence>
<gene>
    <name evidence="13" type="ORF">GRB80_03455</name>
</gene>
<dbReference type="InterPro" id="IPR036986">
    <property type="entry name" value="S4_RNA-bd_sf"/>
</dbReference>
<dbReference type="EMBL" id="WUTS01000001">
    <property type="protein sequence ID" value="NAW11900.1"/>
    <property type="molecule type" value="Genomic_DNA"/>
</dbReference>
<dbReference type="GO" id="GO:0006396">
    <property type="term" value="P:RNA processing"/>
    <property type="evidence" value="ECO:0007669"/>
    <property type="project" value="UniProtKB-ARBA"/>
</dbReference>
<evidence type="ECO:0000259" key="12">
    <source>
        <dbReference type="SMART" id="SM00363"/>
    </source>
</evidence>
<comment type="caution">
    <text evidence="13">The sequence shown here is derived from an EMBL/GenBank/DDBJ whole genome shotgun (WGS) entry which is preliminary data.</text>
</comment>
<sequence>MNETVGGERLSKRLARELPCSRREAELYIAGGWVSVDGRVVEEPQFKVVDQAVTLLPGATPREISPATLLYHCPADMDASEGEDLARRVIRKATHWSEDPAGKGVLKAHFRGLVTCLPLGPAEAGLLVFTQDRGVIRRLEEKRSRLEEEWLVDVTGSLDEHGLAALRDGPGLPGQRMAACKVSWQSENRLRFAVKGATPGQFESMCRAVGLGVVASRRLRIGGVSLGAVPAGRWRYLRRDERF</sequence>
<proteinExistence type="predicted"/>
<evidence type="ECO:0000256" key="7">
    <source>
        <dbReference type="ARBA" id="ARBA00041697"/>
    </source>
</evidence>
<reference evidence="13 14" key="1">
    <citation type="submission" date="2019-12" db="EMBL/GenBank/DDBJ databases">
        <title>Draft genome sequencing of Halomonas icarensis D1-1.</title>
        <authorList>
            <person name="Pandiyan K."/>
            <person name="Kushwaha P."/>
            <person name="Gowdham M."/>
            <person name="Chakdar H."/>
            <person name="Singh A."/>
            <person name="Kumar M."/>
            <person name="Saxena A.K."/>
        </authorList>
    </citation>
    <scope>NUCLEOTIDE SEQUENCE [LARGE SCALE GENOMIC DNA]</scope>
    <source>
        <strain evidence="13 14">D1-1</strain>
    </source>
</reference>
<evidence type="ECO:0000256" key="2">
    <source>
        <dbReference type="ARBA" id="ARBA00036390"/>
    </source>
</evidence>
<name>A0A7X4VXK4_9GAMM</name>
<evidence type="ECO:0000313" key="14">
    <source>
        <dbReference type="Proteomes" id="UP000448235"/>
    </source>
</evidence>
<dbReference type="SUPFAM" id="SSF55120">
    <property type="entry name" value="Pseudouridine synthase"/>
    <property type="match status" value="1"/>
</dbReference>
<dbReference type="Gene3D" id="3.10.290.10">
    <property type="entry name" value="RNA-binding S4 domain"/>
    <property type="match status" value="1"/>
</dbReference>
<dbReference type="AlphaFoldDB" id="A0A7X4VXK4"/>
<keyword evidence="14" id="KW-1185">Reference proteome</keyword>
<dbReference type="Proteomes" id="UP000448235">
    <property type="component" value="Unassembled WGS sequence"/>
</dbReference>
<dbReference type="GO" id="GO:0160138">
    <property type="term" value="F:23S rRNA pseudouridine(2604) synthase activity"/>
    <property type="evidence" value="ECO:0007669"/>
    <property type="project" value="UniProtKB-EC"/>
</dbReference>
<dbReference type="GO" id="GO:0001522">
    <property type="term" value="P:pseudouridine synthesis"/>
    <property type="evidence" value="ECO:0007669"/>
    <property type="project" value="InterPro"/>
</dbReference>
<dbReference type="InterPro" id="IPR020103">
    <property type="entry name" value="PsdUridine_synth_cat_dom_sf"/>
</dbReference>
<comment type="catalytic activity">
    <reaction evidence="2">
        <text>uridine(35) in tRNA(Tyr) = pseudouridine(35) in tRNA(Tyr)</text>
        <dbReference type="Rhea" id="RHEA:60556"/>
        <dbReference type="Rhea" id="RHEA-COMP:15607"/>
        <dbReference type="Rhea" id="RHEA-COMP:15608"/>
        <dbReference type="ChEBI" id="CHEBI:65314"/>
        <dbReference type="ChEBI" id="CHEBI:65315"/>
    </reaction>
</comment>
<dbReference type="Gene3D" id="3.30.70.580">
    <property type="entry name" value="Pseudouridine synthase I, catalytic domain, N-terminal subdomain"/>
    <property type="match status" value="1"/>
</dbReference>
<dbReference type="Gene3D" id="3.30.70.1560">
    <property type="entry name" value="Alpha-L RNA-binding motif"/>
    <property type="match status" value="1"/>
</dbReference>
<evidence type="ECO:0000313" key="13">
    <source>
        <dbReference type="EMBL" id="NAW11900.1"/>
    </source>
</evidence>